<dbReference type="Proteomes" id="UP001059380">
    <property type="component" value="Chromosome"/>
</dbReference>
<evidence type="ECO:0000313" key="2">
    <source>
        <dbReference type="EMBL" id="UWZ84713.1"/>
    </source>
</evidence>
<accession>A0A9J7BQ82</accession>
<dbReference type="KEGG" id="orp:MOP44_01970"/>
<proteinExistence type="predicted"/>
<reference evidence="2" key="1">
    <citation type="submission" date="2021-04" db="EMBL/GenBank/DDBJ databases">
        <title>Phylogenetic analysis of Acidobacteriaceae.</title>
        <authorList>
            <person name="Qiu L."/>
            <person name="Zhang Q."/>
        </authorList>
    </citation>
    <scope>NUCLEOTIDE SEQUENCE</scope>
    <source>
        <strain evidence="2">DSM 25168</strain>
    </source>
</reference>
<organism evidence="2 3">
    <name type="scientific">Occallatibacter riparius</name>
    <dbReference type="NCBI Taxonomy" id="1002689"/>
    <lineage>
        <taxon>Bacteria</taxon>
        <taxon>Pseudomonadati</taxon>
        <taxon>Acidobacteriota</taxon>
        <taxon>Terriglobia</taxon>
        <taxon>Terriglobales</taxon>
        <taxon>Acidobacteriaceae</taxon>
        <taxon>Occallatibacter</taxon>
    </lineage>
</organism>
<dbReference type="EMBL" id="CP093313">
    <property type="protein sequence ID" value="UWZ84713.1"/>
    <property type="molecule type" value="Genomic_DNA"/>
</dbReference>
<dbReference type="RefSeq" id="WP_260794219.1">
    <property type="nucleotide sequence ID" value="NZ_CP093313.1"/>
</dbReference>
<keyword evidence="3" id="KW-1185">Reference proteome</keyword>
<gene>
    <name evidence="2" type="ORF">MOP44_01970</name>
</gene>
<evidence type="ECO:0000313" key="3">
    <source>
        <dbReference type="Proteomes" id="UP001059380"/>
    </source>
</evidence>
<protein>
    <recommendedName>
        <fullName evidence="4">RNA polymerase sigma factor 70 region 4 type 2 domain-containing protein</fullName>
    </recommendedName>
</protein>
<dbReference type="AlphaFoldDB" id="A0A9J7BQ82"/>
<feature type="region of interest" description="Disordered" evidence="1">
    <location>
        <begin position="23"/>
        <end position="65"/>
    </location>
</feature>
<sequence>MSAVLQFPTIALAAAAQRQWQATGTYEAHPQSEATPQSGFGPARQLPDSPSASQMPGIGEQPIGRPVPSPNLAFYRKHTERLLRRYLLASMLVARSPVVFRERIGRGRSSNRRNYTFEDSVIFVLDVEKGLEQVSALDRVLINRIVLQEYSITEAALLLNKSQRSIGLRLADALDRLTGILIENGTLKIPNRQGPMPEIDTDD</sequence>
<evidence type="ECO:0000256" key="1">
    <source>
        <dbReference type="SAM" id="MobiDB-lite"/>
    </source>
</evidence>
<name>A0A9J7BQ82_9BACT</name>
<evidence type="ECO:0008006" key="4">
    <source>
        <dbReference type="Google" id="ProtNLM"/>
    </source>
</evidence>